<evidence type="ECO:0000259" key="3">
    <source>
        <dbReference type="Pfam" id="PF13966"/>
    </source>
</evidence>
<dbReference type="PANTHER" id="PTHR33710">
    <property type="entry name" value="BNAC02G09200D PROTEIN"/>
    <property type="match status" value="1"/>
</dbReference>
<dbReference type="Proteomes" id="UP000824890">
    <property type="component" value="Unassembled WGS sequence"/>
</dbReference>
<feature type="domain" description="Reverse transcriptase zinc-binding" evidence="3">
    <location>
        <begin position="552"/>
        <end position="636"/>
    </location>
</feature>
<feature type="region of interest" description="Disordered" evidence="1">
    <location>
        <begin position="121"/>
        <end position="151"/>
    </location>
</feature>
<protein>
    <recommendedName>
        <fullName evidence="6">Reverse transcriptase zinc-binding domain-containing protein</fullName>
    </recommendedName>
</protein>
<dbReference type="Gene3D" id="3.60.10.10">
    <property type="entry name" value="Endonuclease/exonuclease/phosphatase"/>
    <property type="match status" value="1"/>
</dbReference>
<reference evidence="4 5" key="1">
    <citation type="submission" date="2021-05" db="EMBL/GenBank/DDBJ databases">
        <title>Genome Assembly of Synthetic Allotetraploid Brassica napus Reveals Homoeologous Exchanges between Subgenomes.</title>
        <authorList>
            <person name="Davis J.T."/>
        </authorList>
    </citation>
    <scope>NUCLEOTIDE SEQUENCE [LARGE SCALE GENOMIC DNA]</scope>
    <source>
        <strain evidence="5">cv. Da-Ae</strain>
        <tissue evidence="4">Seedling</tissue>
    </source>
</reference>
<evidence type="ECO:0008006" key="6">
    <source>
        <dbReference type="Google" id="ProtNLM"/>
    </source>
</evidence>
<dbReference type="Pfam" id="PF13966">
    <property type="entry name" value="zf-RVT"/>
    <property type="match status" value="1"/>
</dbReference>
<evidence type="ECO:0000256" key="1">
    <source>
        <dbReference type="SAM" id="MobiDB-lite"/>
    </source>
</evidence>
<dbReference type="InterPro" id="IPR005135">
    <property type="entry name" value="Endo/exonuclease/phosphatase"/>
</dbReference>
<feature type="compositionally biased region" description="Basic and acidic residues" evidence="1">
    <location>
        <begin position="127"/>
        <end position="149"/>
    </location>
</feature>
<feature type="compositionally biased region" description="Basic residues" evidence="1">
    <location>
        <begin position="1"/>
        <end position="17"/>
    </location>
</feature>
<dbReference type="Pfam" id="PF03372">
    <property type="entry name" value="Exo_endo_phos"/>
    <property type="match status" value="1"/>
</dbReference>
<evidence type="ECO:0000313" key="5">
    <source>
        <dbReference type="Proteomes" id="UP000824890"/>
    </source>
</evidence>
<keyword evidence="5" id="KW-1185">Reference proteome</keyword>
<name>A0ABQ8AR02_BRANA</name>
<organism evidence="4 5">
    <name type="scientific">Brassica napus</name>
    <name type="common">Rape</name>
    <dbReference type="NCBI Taxonomy" id="3708"/>
    <lineage>
        <taxon>Eukaryota</taxon>
        <taxon>Viridiplantae</taxon>
        <taxon>Streptophyta</taxon>
        <taxon>Embryophyta</taxon>
        <taxon>Tracheophyta</taxon>
        <taxon>Spermatophyta</taxon>
        <taxon>Magnoliopsida</taxon>
        <taxon>eudicotyledons</taxon>
        <taxon>Gunneridae</taxon>
        <taxon>Pentapetalae</taxon>
        <taxon>rosids</taxon>
        <taxon>malvids</taxon>
        <taxon>Brassicales</taxon>
        <taxon>Brassicaceae</taxon>
        <taxon>Brassiceae</taxon>
        <taxon>Brassica</taxon>
    </lineage>
</organism>
<dbReference type="PANTHER" id="PTHR33710:SF77">
    <property type="entry name" value="DNASE I-LIKE SUPERFAMILY PROTEIN"/>
    <property type="match status" value="1"/>
</dbReference>
<evidence type="ECO:0000313" key="4">
    <source>
        <dbReference type="EMBL" id="KAH0894888.1"/>
    </source>
</evidence>
<feature type="region of interest" description="Disordered" evidence="1">
    <location>
        <begin position="1"/>
        <end position="25"/>
    </location>
</feature>
<accession>A0ABQ8AR02</accession>
<feature type="non-terminal residue" evidence="4">
    <location>
        <position position="671"/>
    </location>
</feature>
<feature type="domain" description="Endonuclease/exonuclease/phosphatase" evidence="2">
    <location>
        <begin position="219"/>
        <end position="370"/>
    </location>
</feature>
<comment type="caution">
    <text evidence="4">The sequence shown here is derived from an EMBL/GenBank/DDBJ whole genome shotgun (WGS) entry which is preliminary data.</text>
</comment>
<dbReference type="InterPro" id="IPR036691">
    <property type="entry name" value="Endo/exonu/phosph_ase_sf"/>
</dbReference>
<proteinExistence type="predicted"/>
<evidence type="ECO:0000259" key="2">
    <source>
        <dbReference type="Pfam" id="PF03372"/>
    </source>
</evidence>
<dbReference type="EMBL" id="JAGKQM010000013">
    <property type="protein sequence ID" value="KAH0894888.1"/>
    <property type="molecule type" value="Genomic_DNA"/>
</dbReference>
<dbReference type="SUPFAM" id="SSF56219">
    <property type="entry name" value="DNase I-like"/>
    <property type="match status" value="1"/>
</dbReference>
<dbReference type="InterPro" id="IPR026960">
    <property type="entry name" value="RVT-Znf"/>
</dbReference>
<sequence>MGYNKQKSHPKAPKQRKDKQVQTSVTPAQRKLLGILELSAKTVEGSNSRVSQSAALDVIPEKELPALHVASNESLLPVSEVWQEPNVFEVPFTHVTNAFKGCVLDISPAIGTSTSNAFNLLSSDTEPGVHSEAPHEHSEAPHEGSGSDREDLDFNGDEAALSLHRPLALWLKNKKVTFGALLEILETHARDINKYSILSAIAPNWSLLANYQYSELGRIWIIYRSSIQVLPLFLDAQSITVQVTLESGISFVYSAVYASNEVDERTDLWSSLQDTLVSFGLDSKPWTVVGDFNESLGPHESSNVACVSSTSSMRVFGEVLCQLGLVDLPSQGPRFTWSNHQPSTPIAKRLDRCLFPTAHCSFDPPDFSDHTPCHIRLSSPPPSFGTKAFMFNCALLSLPSFLPTIRSAWEELDSGNGLLSGLCFKLKKIKMVVRDIAKENFSQIEKRVLQAEDDLRVCQIKSFDDPTPGNFENERKVRALWISLRYRTLALPFLRINVGRGDDTFFWYDPWTSIGPLITFLGAYAPTQLGIPSDSLQDKATWVTDSITYSHFSSKILWNFIRPRQQLLVGASIAWHTAIIPKHSTNAWLFLLNRNPTLMRVKSWNSDIETTCLLCGLSDENIDHLFFYCNYSWTCWSICVHKLGFVSVPRNWDLVINWLISLPNSLMWSLL</sequence>
<gene>
    <name evidence="4" type="ORF">HID58_057317</name>
</gene>